<feature type="domain" description="AprE-like long alpha-helical hairpin" evidence="11">
    <location>
        <begin position="117"/>
        <end position="297"/>
    </location>
</feature>
<keyword evidence="7 9" id="KW-1133">Transmembrane helix</keyword>
<evidence type="ECO:0000313" key="14">
    <source>
        <dbReference type="Proteomes" id="UP001606305"/>
    </source>
</evidence>
<evidence type="ECO:0000313" key="13">
    <source>
        <dbReference type="EMBL" id="MFG6455802.1"/>
    </source>
</evidence>
<evidence type="ECO:0000256" key="1">
    <source>
        <dbReference type="ARBA" id="ARBA00004377"/>
    </source>
</evidence>
<comment type="similarity">
    <text evidence="2 9">Belongs to the membrane fusion protein (MFP) (TC 8.A.1) family.</text>
</comment>
<protein>
    <recommendedName>
        <fullName evidence="9">Membrane fusion protein (MFP) family protein</fullName>
    </recommendedName>
</protein>
<feature type="coiled-coil region" evidence="10">
    <location>
        <begin position="270"/>
        <end position="297"/>
    </location>
</feature>
<dbReference type="InterPro" id="IPR058982">
    <property type="entry name" value="Beta-barrel_AprE"/>
</dbReference>
<dbReference type="InterPro" id="IPR050739">
    <property type="entry name" value="MFP"/>
</dbReference>
<keyword evidence="3 9" id="KW-0813">Transport</keyword>
<dbReference type="PANTHER" id="PTHR30386">
    <property type="entry name" value="MEMBRANE FUSION SUBUNIT OF EMRAB-TOLC MULTIDRUG EFFLUX PUMP"/>
    <property type="match status" value="1"/>
</dbReference>
<dbReference type="InterPro" id="IPR006144">
    <property type="entry name" value="Secretion_HlyD_CS"/>
</dbReference>
<evidence type="ECO:0000256" key="4">
    <source>
        <dbReference type="ARBA" id="ARBA00022475"/>
    </source>
</evidence>
<keyword evidence="14" id="KW-1185">Reference proteome</keyword>
<dbReference type="PANTHER" id="PTHR30386:SF26">
    <property type="entry name" value="TRANSPORT PROTEIN COMB"/>
    <property type="match status" value="1"/>
</dbReference>
<dbReference type="RefSeq" id="WP_394486462.1">
    <property type="nucleotide sequence ID" value="NZ_JBIGIA010000002.1"/>
</dbReference>
<reference evidence="13 14" key="1">
    <citation type="submission" date="2024-09" db="EMBL/GenBank/DDBJ databases">
        <title>Novel species of the genus Pelomonas and Roseateles isolated from streams.</title>
        <authorList>
            <person name="Lu H."/>
        </authorList>
    </citation>
    <scope>NUCLEOTIDE SEQUENCE [LARGE SCALE GENOMIC DNA]</scope>
    <source>
        <strain evidence="13 14">BYS96W</strain>
    </source>
</reference>
<keyword evidence="10" id="KW-0175">Coiled coil</keyword>
<evidence type="ECO:0000256" key="10">
    <source>
        <dbReference type="SAM" id="Coils"/>
    </source>
</evidence>
<keyword evidence="8 9" id="KW-0472">Membrane</keyword>
<evidence type="ECO:0000256" key="5">
    <source>
        <dbReference type="ARBA" id="ARBA00022519"/>
    </source>
</evidence>
<evidence type="ECO:0000256" key="8">
    <source>
        <dbReference type="ARBA" id="ARBA00023136"/>
    </source>
</evidence>
<accession>A0ABW7G1I0</accession>
<evidence type="ECO:0000256" key="2">
    <source>
        <dbReference type="ARBA" id="ARBA00009477"/>
    </source>
</evidence>
<dbReference type="Pfam" id="PF25994">
    <property type="entry name" value="HH_AprE"/>
    <property type="match status" value="1"/>
</dbReference>
<gene>
    <name evidence="13" type="ORF">ACG00X_03065</name>
</gene>
<dbReference type="PRINTS" id="PR01490">
    <property type="entry name" value="RTXTOXIND"/>
</dbReference>
<evidence type="ECO:0000259" key="11">
    <source>
        <dbReference type="Pfam" id="PF25994"/>
    </source>
</evidence>
<dbReference type="Proteomes" id="UP001606305">
    <property type="component" value="Unassembled WGS sequence"/>
</dbReference>
<dbReference type="EMBL" id="JBIGIA010000002">
    <property type="protein sequence ID" value="MFG6455802.1"/>
    <property type="molecule type" value="Genomic_DNA"/>
</dbReference>
<keyword evidence="4 9" id="KW-1003">Cell membrane</keyword>
<evidence type="ECO:0000259" key="12">
    <source>
        <dbReference type="Pfam" id="PF26002"/>
    </source>
</evidence>
<comment type="caution">
    <text evidence="13">The sequence shown here is derived from an EMBL/GenBank/DDBJ whole genome shotgun (WGS) entry which is preliminary data.</text>
</comment>
<evidence type="ECO:0000256" key="3">
    <source>
        <dbReference type="ARBA" id="ARBA00022448"/>
    </source>
</evidence>
<dbReference type="Gene3D" id="2.40.30.170">
    <property type="match status" value="1"/>
</dbReference>
<proteinExistence type="inferred from homology"/>
<feature type="transmembrane region" description="Helical" evidence="9">
    <location>
        <begin position="40"/>
        <end position="58"/>
    </location>
</feature>
<feature type="domain" description="AprE-like beta-barrel" evidence="12">
    <location>
        <begin position="340"/>
        <end position="426"/>
    </location>
</feature>
<name>A0ABW7G1I0_9BURK</name>
<dbReference type="Pfam" id="PF26002">
    <property type="entry name" value="Beta-barrel_AprE"/>
    <property type="match status" value="1"/>
</dbReference>
<dbReference type="InterPro" id="IPR010129">
    <property type="entry name" value="T1SS_HlyD"/>
</dbReference>
<sequence>MTTAPSPVQSASASAVPVDLLLSYFDNTLGQTRRLRRPRALIYSVAGLCAALLVWTALANVDLVVHTQGRIVPSGKQQLVQHLEGGILSKVFVREGDAVSAGQALVAVSDLQASSSRAEKGARLSGMAARVARLEAEASGASRFVPPAGAPAADPAVRAEAESFAARAAKLAQTTRVLEEQATQRRQEAAEAAARGKGLRAELDVARSQLALVQNMVARNAGSQSELLDARGRVERLTTQIAESEASLPRIAAAAAELAARQAETAAQFRSEARTALSDARVELRRLEEDIKTENDRVRRTVLTAPVAGVVNKLASNTVGGVVKPGETLLELTPLDDAIVVETRASPAERGTLRVGLPTRVKVAAFDYTSYGTLEARVSEISADSLVDERGERYFRVVATVDPASARRFGQPLGPGMSVSADVVTGRRTVLQYLLSPIRGLADGALRDRK</sequence>
<keyword evidence="5 9" id="KW-0997">Cell inner membrane</keyword>
<dbReference type="PROSITE" id="PS00543">
    <property type="entry name" value="HLYD_FAMILY"/>
    <property type="match status" value="1"/>
</dbReference>
<evidence type="ECO:0000256" key="9">
    <source>
        <dbReference type="RuleBase" id="RU365093"/>
    </source>
</evidence>
<comment type="subcellular location">
    <subcellularLocation>
        <location evidence="1 9">Cell inner membrane</location>
        <topology evidence="1 9">Single-pass membrane protein</topology>
    </subcellularLocation>
</comment>
<dbReference type="NCBIfam" id="TIGR01843">
    <property type="entry name" value="type_I_hlyD"/>
    <property type="match status" value="1"/>
</dbReference>
<evidence type="ECO:0000256" key="7">
    <source>
        <dbReference type="ARBA" id="ARBA00022989"/>
    </source>
</evidence>
<organism evidence="13 14">
    <name type="scientific">Pelomonas nitida</name>
    <dbReference type="NCBI Taxonomy" id="3299027"/>
    <lineage>
        <taxon>Bacteria</taxon>
        <taxon>Pseudomonadati</taxon>
        <taxon>Pseudomonadota</taxon>
        <taxon>Betaproteobacteria</taxon>
        <taxon>Burkholderiales</taxon>
        <taxon>Sphaerotilaceae</taxon>
        <taxon>Roseateles</taxon>
    </lineage>
</organism>
<keyword evidence="6 9" id="KW-0812">Transmembrane</keyword>
<dbReference type="InterPro" id="IPR058781">
    <property type="entry name" value="HH_AprE-like"/>
</dbReference>
<evidence type="ECO:0000256" key="6">
    <source>
        <dbReference type="ARBA" id="ARBA00022692"/>
    </source>
</evidence>